<name>A0ABS6EYS3_9CLOT</name>
<dbReference type="InterPro" id="IPR002123">
    <property type="entry name" value="Plipid/glycerol_acylTrfase"/>
</dbReference>
<dbReference type="PANTHER" id="PTHR10434">
    <property type="entry name" value="1-ACYL-SN-GLYCEROL-3-PHOSPHATE ACYLTRANSFERASE"/>
    <property type="match status" value="1"/>
</dbReference>
<reference evidence="4 5" key="1">
    <citation type="submission" date="2021-06" db="EMBL/GenBank/DDBJ databases">
        <authorList>
            <person name="Sun Q."/>
            <person name="Li D."/>
        </authorList>
    </citation>
    <scope>NUCLEOTIDE SEQUENCE [LARGE SCALE GENOMIC DNA]</scope>
    <source>
        <strain evidence="4 5">MSJ-4</strain>
    </source>
</reference>
<dbReference type="PANTHER" id="PTHR10434:SF40">
    <property type="entry name" value="1-ACYL-SN-GLYCEROL-3-PHOSPHATE ACYLTRANSFERASE"/>
    <property type="match status" value="1"/>
</dbReference>
<evidence type="ECO:0000256" key="2">
    <source>
        <dbReference type="ARBA" id="ARBA00023315"/>
    </source>
</evidence>
<sequence>MISPTLAKLISKMPKSVVNFFSKKVMDYYINKYAHMEVNGFENIKDANKPILFIGNHLSNSDGLILNKILKDYDVTFVAGAKLSNDPITSMGINIVKTITIKPNTADKEALTKVINTLKSGNNVLIFPEGTRSRTGSMIEAKRGVVLIARLTKATIIPIGISGTEKLLPINKDGNMSGENFYHAKVKVNIGEAIGVPPKEKEEDKHQYEDRVLNHMMRSISALLPEEYRGVYK</sequence>
<dbReference type="RefSeq" id="WP_216456364.1">
    <property type="nucleotide sequence ID" value="NZ_JAHLQL010000001.1"/>
</dbReference>
<dbReference type="SMART" id="SM00563">
    <property type="entry name" value="PlsC"/>
    <property type="match status" value="1"/>
</dbReference>
<evidence type="ECO:0000313" key="5">
    <source>
        <dbReference type="Proteomes" id="UP000736583"/>
    </source>
</evidence>
<dbReference type="GO" id="GO:0016746">
    <property type="term" value="F:acyltransferase activity"/>
    <property type="evidence" value="ECO:0007669"/>
    <property type="project" value="UniProtKB-KW"/>
</dbReference>
<keyword evidence="1" id="KW-0808">Transferase</keyword>
<dbReference type="Pfam" id="PF01553">
    <property type="entry name" value="Acyltransferase"/>
    <property type="match status" value="1"/>
</dbReference>
<proteinExistence type="predicted"/>
<dbReference type="CDD" id="cd07989">
    <property type="entry name" value="LPLAT_AGPAT-like"/>
    <property type="match status" value="1"/>
</dbReference>
<evidence type="ECO:0000256" key="1">
    <source>
        <dbReference type="ARBA" id="ARBA00022679"/>
    </source>
</evidence>
<comment type="caution">
    <text evidence="4">The sequence shown here is derived from an EMBL/GenBank/DDBJ whole genome shotgun (WGS) entry which is preliminary data.</text>
</comment>
<evidence type="ECO:0000313" key="4">
    <source>
        <dbReference type="EMBL" id="MBU5591373.1"/>
    </source>
</evidence>
<keyword evidence="2 4" id="KW-0012">Acyltransferase</keyword>
<protein>
    <submittedName>
        <fullName evidence="4">1-acyl-sn-glycerol-3-phosphate acyltransferase</fullName>
    </submittedName>
</protein>
<feature type="domain" description="Phospholipid/glycerol acyltransferase" evidence="3">
    <location>
        <begin position="51"/>
        <end position="164"/>
    </location>
</feature>
<dbReference type="EMBL" id="JAHLQL010000001">
    <property type="protein sequence ID" value="MBU5591373.1"/>
    <property type="molecule type" value="Genomic_DNA"/>
</dbReference>
<accession>A0ABS6EYS3</accession>
<dbReference type="Proteomes" id="UP000736583">
    <property type="component" value="Unassembled WGS sequence"/>
</dbReference>
<evidence type="ECO:0000259" key="3">
    <source>
        <dbReference type="SMART" id="SM00563"/>
    </source>
</evidence>
<organism evidence="4 5">
    <name type="scientific">Clostridium simiarum</name>
    <dbReference type="NCBI Taxonomy" id="2841506"/>
    <lineage>
        <taxon>Bacteria</taxon>
        <taxon>Bacillati</taxon>
        <taxon>Bacillota</taxon>
        <taxon>Clostridia</taxon>
        <taxon>Eubacteriales</taxon>
        <taxon>Clostridiaceae</taxon>
        <taxon>Clostridium</taxon>
    </lineage>
</organism>
<gene>
    <name evidence="4" type="ORF">KQI89_06330</name>
</gene>
<keyword evidence="5" id="KW-1185">Reference proteome</keyword>